<feature type="non-terminal residue" evidence="8">
    <location>
        <position position="652"/>
    </location>
</feature>
<feature type="non-terminal residue" evidence="8">
    <location>
        <position position="1"/>
    </location>
</feature>
<evidence type="ECO:0000313" key="9">
    <source>
        <dbReference type="Proteomes" id="UP000681720"/>
    </source>
</evidence>
<sequence>KLIRLDFDCFGTEELEFNLATFSLTNTDGTIMGFIRWIPRLISKTARNKKQITFLDNFRSLKTIDVVPLTTEYRKQIFNPSSETSVTLKQDDNGDEDDDNGGVAYNTSTRDDDYDETATKNDKIIKPSASRNWCLNESIQHGDNSIRDDNDDHQPELKADDYFNETKANLGVSAPLSIVENVKPVGDPQATESMLAELKIENDKLKQALDNERARIDNQIRLNAERDSLHKKELAEALDKIERKHAMDKENKEKEMAEAIAEINKKRTIDEKQKKQELAAAKAELDRKKAIDERKKNEEMTAAMNEINRKHDEEELLQEKANKYMKMFSDYIDKKAKALIEETITGGSTQPWIELKTETDDFNTQNRFIGEIEELKQQALEEFIKENISFQRLKVDKVPTEKSVSTVKRFIDKVKTNMKEKPEYRGHDLKQFSLIPALLEQIMIYYSSFTLQLPLFEVAQELLEKIDRNTVTTITTSTGSGKSTLLPALLIAEGYDRVIVTQPRRLPCTLISQRVNETMTLEGSSQSLNLAGWAVSGAESNPNAKILYLTDGLLKERLQYDENLITNYTKVEKSIVFFIDEVHERSVNIDFCLALLARLLIVQPELQSKMKLIISSATLDSSVPTLFRQIPQLKFAEFQMPAMGTLYTVTKV</sequence>
<dbReference type="GO" id="GO:0004386">
    <property type="term" value="F:helicase activity"/>
    <property type="evidence" value="ECO:0007669"/>
    <property type="project" value="UniProtKB-KW"/>
</dbReference>
<dbReference type="Proteomes" id="UP000681720">
    <property type="component" value="Unassembled WGS sequence"/>
</dbReference>
<dbReference type="PANTHER" id="PTHR18934">
    <property type="entry name" value="ATP-DEPENDENT RNA HELICASE"/>
    <property type="match status" value="1"/>
</dbReference>
<keyword evidence="1" id="KW-0547">Nucleotide-binding</keyword>
<feature type="domain" description="Helicase ATP-binding" evidence="7">
    <location>
        <begin position="463"/>
        <end position="637"/>
    </location>
</feature>
<dbReference type="EMBL" id="CAJOBJ010032814">
    <property type="protein sequence ID" value="CAF4282506.1"/>
    <property type="molecule type" value="Genomic_DNA"/>
</dbReference>
<dbReference type="GO" id="GO:0003723">
    <property type="term" value="F:RNA binding"/>
    <property type="evidence" value="ECO:0007669"/>
    <property type="project" value="TreeGrafter"/>
</dbReference>
<dbReference type="InterPro" id="IPR011545">
    <property type="entry name" value="DEAD/DEAH_box_helicase_dom"/>
</dbReference>
<dbReference type="PANTHER" id="PTHR18934:SF99">
    <property type="entry name" value="ATP-DEPENDENT RNA HELICASE DHX37-RELATED"/>
    <property type="match status" value="1"/>
</dbReference>
<keyword evidence="2" id="KW-0378">Hydrolase</keyword>
<dbReference type="InterPro" id="IPR027417">
    <property type="entry name" value="P-loop_NTPase"/>
</dbReference>
<dbReference type="GO" id="GO:0016787">
    <property type="term" value="F:hydrolase activity"/>
    <property type="evidence" value="ECO:0007669"/>
    <property type="project" value="UniProtKB-KW"/>
</dbReference>
<protein>
    <recommendedName>
        <fullName evidence="7">Helicase ATP-binding domain-containing protein</fullName>
    </recommendedName>
</protein>
<dbReference type="Gene3D" id="3.40.50.300">
    <property type="entry name" value="P-loop containing nucleotide triphosphate hydrolases"/>
    <property type="match status" value="1"/>
</dbReference>
<evidence type="ECO:0000256" key="5">
    <source>
        <dbReference type="SAM" id="Coils"/>
    </source>
</evidence>
<dbReference type="InterPro" id="IPR014001">
    <property type="entry name" value="Helicase_ATP-bd"/>
</dbReference>
<keyword evidence="3" id="KW-0347">Helicase</keyword>
<evidence type="ECO:0000256" key="3">
    <source>
        <dbReference type="ARBA" id="ARBA00022806"/>
    </source>
</evidence>
<dbReference type="PROSITE" id="PS51192">
    <property type="entry name" value="HELICASE_ATP_BIND_1"/>
    <property type="match status" value="1"/>
</dbReference>
<feature type="region of interest" description="Disordered" evidence="6">
    <location>
        <begin position="84"/>
        <end position="122"/>
    </location>
</feature>
<proteinExistence type="predicted"/>
<dbReference type="SUPFAM" id="SSF52540">
    <property type="entry name" value="P-loop containing nucleoside triphosphate hydrolases"/>
    <property type="match status" value="1"/>
</dbReference>
<comment type="caution">
    <text evidence="8">The sequence shown here is derived from an EMBL/GenBank/DDBJ whole genome shotgun (WGS) entry which is preliminary data.</text>
</comment>
<evidence type="ECO:0000256" key="4">
    <source>
        <dbReference type="ARBA" id="ARBA00022840"/>
    </source>
</evidence>
<evidence type="ECO:0000259" key="7">
    <source>
        <dbReference type="PROSITE" id="PS51192"/>
    </source>
</evidence>
<organism evidence="8 9">
    <name type="scientific">Rotaria magnacalcarata</name>
    <dbReference type="NCBI Taxonomy" id="392030"/>
    <lineage>
        <taxon>Eukaryota</taxon>
        <taxon>Metazoa</taxon>
        <taxon>Spiralia</taxon>
        <taxon>Gnathifera</taxon>
        <taxon>Rotifera</taxon>
        <taxon>Eurotatoria</taxon>
        <taxon>Bdelloidea</taxon>
        <taxon>Philodinida</taxon>
        <taxon>Philodinidae</taxon>
        <taxon>Rotaria</taxon>
    </lineage>
</organism>
<keyword evidence="4" id="KW-0067">ATP-binding</keyword>
<gene>
    <name evidence="8" type="ORF">GIL414_LOCUS25041</name>
</gene>
<reference evidence="8" key="1">
    <citation type="submission" date="2021-02" db="EMBL/GenBank/DDBJ databases">
        <authorList>
            <person name="Nowell W R."/>
        </authorList>
    </citation>
    <scope>NUCLEOTIDE SEQUENCE</scope>
</reference>
<feature type="coiled-coil region" evidence="5">
    <location>
        <begin position="195"/>
        <end position="317"/>
    </location>
</feature>
<evidence type="ECO:0000256" key="2">
    <source>
        <dbReference type="ARBA" id="ARBA00022801"/>
    </source>
</evidence>
<dbReference type="Pfam" id="PF00270">
    <property type="entry name" value="DEAD"/>
    <property type="match status" value="1"/>
</dbReference>
<dbReference type="AlphaFoldDB" id="A0A8S2TU82"/>
<evidence type="ECO:0000256" key="6">
    <source>
        <dbReference type="SAM" id="MobiDB-lite"/>
    </source>
</evidence>
<dbReference type="SMART" id="SM00487">
    <property type="entry name" value="DEXDc"/>
    <property type="match status" value="1"/>
</dbReference>
<dbReference type="CDD" id="cd17917">
    <property type="entry name" value="DEXHc_RHA-like"/>
    <property type="match status" value="1"/>
</dbReference>
<accession>A0A8S2TU82</accession>
<evidence type="ECO:0000313" key="8">
    <source>
        <dbReference type="EMBL" id="CAF4282506.1"/>
    </source>
</evidence>
<evidence type="ECO:0000256" key="1">
    <source>
        <dbReference type="ARBA" id="ARBA00022741"/>
    </source>
</evidence>
<name>A0A8S2TU82_9BILA</name>
<dbReference type="GO" id="GO:0005524">
    <property type="term" value="F:ATP binding"/>
    <property type="evidence" value="ECO:0007669"/>
    <property type="project" value="UniProtKB-KW"/>
</dbReference>
<keyword evidence="5" id="KW-0175">Coiled coil</keyword>